<dbReference type="Proteomes" id="UP000436822">
    <property type="component" value="Unassembled WGS sequence"/>
</dbReference>
<comment type="caution">
    <text evidence="8">The sequence shown here is derived from an EMBL/GenBank/DDBJ whole genome shotgun (WGS) entry which is preliminary data.</text>
</comment>
<evidence type="ECO:0000256" key="1">
    <source>
        <dbReference type="ARBA" id="ARBA00004370"/>
    </source>
</evidence>
<evidence type="ECO:0000313" key="9">
    <source>
        <dbReference type="Proteomes" id="UP000436822"/>
    </source>
</evidence>
<dbReference type="GO" id="GO:0016491">
    <property type="term" value="F:oxidoreductase activity"/>
    <property type="evidence" value="ECO:0007669"/>
    <property type="project" value="InterPro"/>
</dbReference>
<gene>
    <name evidence="8" type="ORF">KIN_15910</name>
</gene>
<dbReference type="Pfam" id="PF04116">
    <property type="entry name" value="FA_hydroxylase"/>
    <property type="match status" value="1"/>
</dbReference>
<accession>A0A6N6JEZ3</accession>
<evidence type="ECO:0000313" key="8">
    <source>
        <dbReference type="EMBL" id="GFE64517.1"/>
    </source>
</evidence>
<feature type="transmembrane region" description="Helical" evidence="6">
    <location>
        <begin position="39"/>
        <end position="59"/>
    </location>
</feature>
<comment type="subcellular location">
    <subcellularLocation>
        <location evidence="1">Membrane</location>
    </subcellularLocation>
</comment>
<evidence type="ECO:0000256" key="5">
    <source>
        <dbReference type="SAM" id="MobiDB-lite"/>
    </source>
</evidence>
<dbReference type="AlphaFoldDB" id="A0A6N6JEZ3"/>
<evidence type="ECO:0000256" key="2">
    <source>
        <dbReference type="ARBA" id="ARBA00022692"/>
    </source>
</evidence>
<proteinExistence type="predicted"/>
<dbReference type="PANTHER" id="PTHR11863">
    <property type="entry name" value="STEROL DESATURASE"/>
    <property type="match status" value="1"/>
</dbReference>
<dbReference type="RefSeq" id="WP_159805756.1">
    <property type="nucleotide sequence ID" value="NZ_BLJE01000002.1"/>
</dbReference>
<feature type="domain" description="Fatty acid hydroxylase" evidence="7">
    <location>
        <begin position="93"/>
        <end position="224"/>
    </location>
</feature>
<evidence type="ECO:0000256" key="4">
    <source>
        <dbReference type="ARBA" id="ARBA00023136"/>
    </source>
</evidence>
<dbReference type="GO" id="GO:0005506">
    <property type="term" value="F:iron ion binding"/>
    <property type="evidence" value="ECO:0007669"/>
    <property type="project" value="InterPro"/>
</dbReference>
<dbReference type="OrthoDB" id="9770329at2"/>
<keyword evidence="3 6" id="KW-1133">Transmembrane helix</keyword>
<keyword evidence="4 6" id="KW-0472">Membrane</keyword>
<feature type="region of interest" description="Disordered" evidence="5">
    <location>
        <begin position="279"/>
        <end position="299"/>
    </location>
</feature>
<dbReference type="InterPro" id="IPR006694">
    <property type="entry name" value="Fatty_acid_hydroxylase"/>
</dbReference>
<protein>
    <recommendedName>
        <fullName evidence="7">Fatty acid hydroxylase domain-containing protein</fullName>
    </recommendedName>
</protein>
<feature type="compositionally biased region" description="Polar residues" evidence="5">
    <location>
        <begin position="289"/>
        <end position="299"/>
    </location>
</feature>
<dbReference type="InterPro" id="IPR050307">
    <property type="entry name" value="Sterol_Desaturase_Related"/>
</dbReference>
<keyword evidence="9" id="KW-1185">Reference proteome</keyword>
<evidence type="ECO:0000256" key="3">
    <source>
        <dbReference type="ARBA" id="ARBA00022989"/>
    </source>
</evidence>
<reference evidence="8 9" key="1">
    <citation type="submission" date="2019-12" db="EMBL/GenBank/DDBJ databases">
        <title>Litoreibacter badius sp. nov., a novel bacteriochlorophyll a-containing bacterium in the genus Litoreibacter.</title>
        <authorList>
            <person name="Kanamuro M."/>
            <person name="Takabe Y."/>
            <person name="Mori K."/>
            <person name="Takaichi S."/>
            <person name="Hanada S."/>
        </authorList>
    </citation>
    <scope>NUCLEOTIDE SEQUENCE [LARGE SCALE GENOMIC DNA]</scope>
    <source>
        <strain evidence="8 9">K6</strain>
    </source>
</reference>
<keyword evidence="2 6" id="KW-0812">Transmembrane</keyword>
<name>A0A6N6JEZ3_9RHOB</name>
<organism evidence="8 9">
    <name type="scientific">Litoreibacter roseus</name>
    <dbReference type="NCBI Taxonomy" id="2601869"/>
    <lineage>
        <taxon>Bacteria</taxon>
        <taxon>Pseudomonadati</taxon>
        <taxon>Pseudomonadota</taxon>
        <taxon>Alphaproteobacteria</taxon>
        <taxon>Rhodobacterales</taxon>
        <taxon>Roseobacteraceae</taxon>
        <taxon>Litoreibacter</taxon>
    </lineage>
</organism>
<dbReference type="GO" id="GO:0008610">
    <property type="term" value="P:lipid biosynthetic process"/>
    <property type="evidence" value="ECO:0007669"/>
    <property type="project" value="InterPro"/>
</dbReference>
<evidence type="ECO:0000259" key="7">
    <source>
        <dbReference type="Pfam" id="PF04116"/>
    </source>
</evidence>
<sequence>MNWIQGLTWQVEFLMALIATWALYLFFKKRDELGKHSAQNTAATLTVAFGNMLAALYFVRDINAFMQEIYAALGIPTLPSDTWEGVPFLLTCLIGIAAKDFADYWSHRIMHTRWGWPTHAAHHSDTHVNAFSVYRIHFLEIIVMALSYIILLTWLQMPGTLPVVIIFYTFMGFYTHMDLDFDHGPFRYVLASPVFHRWHHADVPEAYGKNLANVLPIYDVIFGTYYHPGPCKDVPMGALKTGVPDKNPFLIYIYPFQEWARLIREDGSKLVGALRGRPANPKEVVQASKAEQPSVSPAE</sequence>
<feature type="transmembrane region" description="Helical" evidence="6">
    <location>
        <begin position="6"/>
        <end position="27"/>
    </location>
</feature>
<dbReference type="GO" id="GO:0016020">
    <property type="term" value="C:membrane"/>
    <property type="evidence" value="ECO:0007669"/>
    <property type="project" value="UniProtKB-SubCell"/>
</dbReference>
<evidence type="ECO:0000256" key="6">
    <source>
        <dbReference type="SAM" id="Phobius"/>
    </source>
</evidence>
<dbReference type="EMBL" id="BLJE01000002">
    <property type="protein sequence ID" value="GFE64517.1"/>
    <property type="molecule type" value="Genomic_DNA"/>
</dbReference>